<evidence type="ECO:0000313" key="2">
    <source>
        <dbReference type="Proteomes" id="UP000799324"/>
    </source>
</evidence>
<sequence length="143" mass="16257">FSCSYSSTYSYLITHHILREPYHPLHTRIARKHAERQKTGLWWHVTISLDSSKTKVVRTWLRRRLRDAFIAELEARHMTEDGGLSAGSGREDLPRIQELLQTGKSLSLKGSVKLHAQSPLVAAKFVDVRKETGQVIDALLKGL</sequence>
<feature type="non-terminal residue" evidence="1">
    <location>
        <position position="1"/>
    </location>
</feature>
<proteinExistence type="predicted"/>
<evidence type="ECO:0000313" key="1">
    <source>
        <dbReference type="EMBL" id="KAF2651968.1"/>
    </source>
</evidence>
<feature type="non-terminal residue" evidence="1">
    <location>
        <position position="143"/>
    </location>
</feature>
<keyword evidence="2" id="KW-1185">Reference proteome</keyword>
<name>A0A6A6SZL2_9PLEO</name>
<dbReference type="OrthoDB" id="5238363at2759"/>
<reference evidence="1" key="1">
    <citation type="journal article" date="2020" name="Stud. Mycol.">
        <title>101 Dothideomycetes genomes: a test case for predicting lifestyles and emergence of pathogens.</title>
        <authorList>
            <person name="Haridas S."/>
            <person name="Albert R."/>
            <person name="Binder M."/>
            <person name="Bloem J."/>
            <person name="Labutti K."/>
            <person name="Salamov A."/>
            <person name="Andreopoulos B."/>
            <person name="Baker S."/>
            <person name="Barry K."/>
            <person name="Bills G."/>
            <person name="Bluhm B."/>
            <person name="Cannon C."/>
            <person name="Castanera R."/>
            <person name="Culley D."/>
            <person name="Daum C."/>
            <person name="Ezra D."/>
            <person name="Gonzalez J."/>
            <person name="Henrissat B."/>
            <person name="Kuo A."/>
            <person name="Liang C."/>
            <person name="Lipzen A."/>
            <person name="Lutzoni F."/>
            <person name="Magnuson J."/>
            <person name="Mondo S."/>
            <person name="Nolan M."/>
            <person name="Ohm R."/>
            <person name="Pangilinan J."/>
            <person name="Park H.-J."/>
            <person name="Ramirez L."/>
            <person name="Alfaro M."/>
            <person name="Sun H."/>
            <person name="Tritt A."/>
            <person name="Yoshinaga Y."/>
            <person name="Zwiers L.-H."/>
            <person name="Turgeon B."/>
            <person name="Goodwin S."/>
            <person name="Spatafora J."/>
            <person name="Crous P."/>
            <person name="Grigoriev I."/>
        </authorList>
    </citation>
    <scope>NUCLEOTIDE SEQUENCE</scope>
    <source>
        <strain evidence="1">CBS 122681</strain>
    </source>
</reference>
<dbReference type="EMBL" id="MU004413">
    <property type="protein sequence ID" value="KAF2651968.1"/>
    <property type="molecule type" value="Genomic_DNA"/>
</dbReference>
<organism evidence="1 2">
    <name type="scientific">Lophiostoma macrostomum CBS 122681</name>
    <dbReference type="NCBI Taxonomy" id="1314788"/>
    <lineage>
        <taxon>Eukaryota</taxon>
        <taxon>Fungi</taxon>
        <taxon>Dikarya</taxon>
        <taxon>Ascomycota</taxon>
        <taxon>Pezizomycotina</taxon>
        <taxon>Dothideomycetes</taxon>
        <taxon>Pleosporomycetidae</taxon>
        <taxon>Pleosporales</taxon>
        <taxon>Lophiostomataceae</taxon>
        <taxon>Lophiostoma</taxon>
    </lineage>
</organism>
<dbReference type="AlphaFoldDB" id="A0A6A6SZL2"/>
<protein>
    <submittedName>
        <fullName evidence="1">Uncharacterized protein</fullName>
    </submittedName>
</protein>
<accession>A0A6A6SZL2</accession>
<dbReference type="Proteomes" id="UP000799324">
    <property type="component" value="Unassembled WGS sequence"/>
</dbReference>
<gene>
    <name evidence="1" type="ORF">K491DRAFT_555760</name>
</gene>